<sequence>MTLRVEELMRAKSVEAQSLPVKCGVIVWRGRVPVQVSSSSFDRGAKLCSPSPKTHVLLYGVTLNIILTRSTLFIPWYYIWTTGSNFLTELSIYLPHGESVFPPGDFQDAVSSSDSPPLRVLRALTPHRSMGFLGVHSWLSNMSILAFFLFSDPI</sequence>
<comment type="caution">
    <text evidence="2">The sequence shown here is derived from an EMBL/GenBank/DDBJ whole genome shotgun (WGS) entry which is preliminary data.</text>
</comment>
<keyword evidence="1" id="KW-0472">Membrane</keyword>
<name>A0A8X6WH21_TRICX</name>
<dbReference type="AlphaFoldDB" id="A0A8X6WH21"/>
<gene>
    <name evidence="2" type="ORF">TNCV_154311</name>
</gene>
<evidence type="ECO:0000313" key="2">
    <source>
        <dbReference type="EMBL" id="GFY34858.1"/>
    </source>
</evidence>
<evidence type="ECO:0000313" key="3">
    <source>
        <dbReference type="Proteomes" id="UP000887159"/>
    </source>
</evidence>
<accession>A0A8X6WH21</accession>
<keyword evidence="1" id="KW-0812">Transmembrane</keyword>
<dbReference type="EMBL" id="BMAU01021429">
    <property type="protein sequence ID" value="GFY34858.1"/>
    <property type="molecule type" value="Genomic_DNA"/>
</dbReference>
<keyword evidence="1" id="KW-1133">Transmembrane helix</keyword>
<reference evidence="2" key="1">
    <citation type="submission" date="2020-08" db="EMBL/GenBank/DDBJ databases">
        <title>Multicomponent nature underlies the extraordinary mechanical properties of spider dragline silk.</title>
        <authorList>
            <person name="Kono N."/>
            <person name="Nakamura H."/>
            <person name="Mori M."/>
            <person name="Yoshida Y."/>
            <person name="Ohtoshi R."/>
            <person name="Malay A.D."/>
            <person name="Moran D.A.P."/>
            <person name="Tomita M."/>
            <person name="Numata K."/>
            <person name="Arakawa K."/>
        </authorList>
    </citation>
    <scope>NUCLEOTIDE SEQUENCE</scope>
</reference>
<keyword evidence="3" id="KW-1185">Reference proteome</keyword>
<dbReference type="Proteomes" id="UP000887159">
    <property type="component" value="Unassembled WGS sequence"/>
</dbReference>
<feature type="transmembrane region" description="Helical" evidence="1">
    <location>
        <begin position="130"/>
        <end position="150"/>
    </location>
</feature>
<evidence type="ECO:0000256" key="1">
    <source>
        <dbReference type="SAM" id="Phobius"/>
    </source>
</evidence>
<organism evidence="2 3">
    <name type="scientific">Trichonephila clavipes</name>
    <name type="common">Golden silk orbweaver</name>
    <name type="synonym">Nephila clavipes</name>
    <dbReference type="NCBI Taxonomy" id="2585209"/>
    <lineage>
        <taxon>Eukaryota</taxon>
        <taxon>Metazoa</taxon>
        <taxon>Ecdysozoa</taxon>
        <taxon>Arthropoda</taxon>
        <taxon>Chelicerata</taxon>
        <taxon>Arachnida</taxon>
        <taxon>Araneae</taxon>
        <taxon>Araneomorphae</taxon>
        <taxon>Entelegynae</taxon>
        <taxon>Araneoidea</taxon>
        <taxon>Nephilidae</taxon>
        <taxon>Trichonephila</taxon>
    </lineage>
</organism>
<protein>
    <submittedName>
        <fullName evidence="2">Uncharacterized protein</fullName>
    </submittedName>
</protein>
<proteinExistence type="predicted"/>
<feature type="transmembrane region" description="Helical" evidence="1">
    <location>
        <begin position="56"/>
        <end position="79"/>
    </location>
</feature>